<evidence type="ECO:0000313" key="2">
    <source>
        <dbReference type="Proteomes" id="UP000189310"/>
    </source>
</evidence>
<evidence type="ECO:0008006" key="3">
    <source>
        <dbReference type="Google" id="ProtNLM"/>
    </source>
</evidence>
<proteinExistence type="predicted"/>
<keyword evidence="2" id="KW-1185">Reference proteome</keyword>
<organism evidence="1 2">
    <name type="scientific">Pseudomonas oryzihabitans</name>
    <dbReference type="NCBI Taxonomy" id="47885"/>
    <lineage>
        <taxon>Bacteria</taxon>
        <taxon>Pseudomonadati</taxon>
        <taxon>Pseudomonadota</taxon>
        <taxon>Gammaproteobacteria</taxon>
        <taxon>Pseudomonadales</taxon>
        <taxon>Pseudomonadaceae</taxon>
        <taxon>Pseudomonas</taxon>
    </lineage>
</organism>
<protein>
    <recommendedName>
        <fullName evidence="3">Diguanylate cyclase</fullName>
    </recommendedName>
</protein>
<dbReference type="Proteomes" id="UP000189310">
    <property type="component" value="Unassembled WGS sequence"/>
</dbReference>
<dbReference type="EMBL" id="MTLN01000008">
    <property type="protein sequence ID" value="ONN70273.1"/>
    <property type="molecule type" value="Genomic_DNA"/>
</dbReference>
<evidence type="ECO:0000313" key="1">
    <source>
        <dbReference type="EMBL" id="ONN70273.1"/>
    </source>
</evidence>
<comment type="caution">
    <text evidence="1">The sequence shown here is derived from an EMBL/GenBank/DDBJ whole genome shotgun (WGS) entry which is preliminary data.</text>
</comment>
<accession>A0ABX3IRE1</accession>
<reference evidence="1 2" key="1">
    <citation type="submission" date="2017-01" db="EMBL/GenBank/DDBJ databases">
        <title>Pseudomonas psychrotolerans genome sequencing and assembly.</title>
        <authorList>
            <person name="Vyas B."/>
            <person name="Mayilraj S."/>
        </authorList>
    </citation>
    <scope>NUCLEOTIDE SEQUENCE [LARGE SCALE GENOMIC DNA]</scope>
    <source>
        <strain evidence="1 2">SDS18</strain>
    </source>
</reference>
<sequence>MGLCHGVVVKRSSVPVVDGSFMTASHPFTPPCPSERRAFPVGGQAPNRDLAFFTEAASLNRVTFLREPC</sequence>
<gene>
    <name evidence="1" type="ORF">BVL52_18630</name>
</gene>
<name>A0ABX3IRE1_9PSED</name>